<dbReference type="GO" id="GO:0016747">
    <property type="term" value="F:acyltransferase activity, transferring groups other than amino-acyl groups"/>
    <property type="evidence" value="ECO:0007669"/>
    <property type="project" value="InterPro"/>
</dbReference>
<dbReference type="PROSITE" id="PS51186">
    <property type="entry name" value="GNAT"/>
    <property type="match status" value="1"/>
</dbReference>
<dbReference type="InterPro" id="IPR016181">
    <property type="entry name" value="Acyl_CoA_acyltransferase"/>
</dbReference>
<dbReference type="Gene3D" id="3.40.630.30">
    <property type="match status" value="1"/>
</dbReference>
<evidence type="ECO:0000259" key="1">
    <source>
        <dbReference type="PROSITE" id="PS51186"/>
    </source>
</evidence>
<name>A0A3B0TE16_9ZZZZ</name>
<organism evidence="2">
    <name type="scientific">hydrothermal vent metagenome</name>
    <dbReference type="NCBI Taxonomy" id="652676"/>
    <lineage>
        <taxon>unclassified sequences</taxon>
        <taxon>metagenomes</taxon>
        <taxon>ecological metagenomes</taxon>
    </lineage>
</organism>
<dbReference type="PANTHER" id="PTHR43415">
    <property type="entry name" value="SPERMIDINE N(1)-ACETYLTRANSFERASE"/>
    <property type="match status" value="1"/>
</dbReference>
<proteinExistence type="predicted"/>
<dbReference type="Pfam" id="PF13302">
    <property type="entry name" value="Acetyltransf_3"/>
    <property type="match status" value="1"/>
</dbReference>
<dbReference type="InterPro" id="IPR020036">
    <property type="entry name" value="PseH"/>
</dbReference>
<dbReference type="SUPFAM" id="SSF55729">
    <property type="entry name" value="Acyl-CoA N-acyltransferases (Nat)"/>
    <property type="match status" value="1"/>
</dbReference>
<accession>A0A3B0TE16</accession>
<gene>
    <name evidence="2" type="ORF">MNBD_ALPHA01-520</name>
</gene>
<dbReference type="PANTHER" id="PTHR43415:SF3">
    <property type="entry name" value="GNAT-FAMILY ACETYLTRANSFERASE"/>
    <property type="match status" value="1"/>
</dbReference>
<dbReference type="NCBIfam" id="TIGR03585">
    <property type="entry name" value="PseH"/>
    <property type="match status" value="1"/>
</dbReference>
<dbReference type="EMBL" id="UOEJ01000258">
    <property type="protein sequence ID" value="VAW07064.1"/>
    <property type="molecule type" value="Genomic_DNA"/>
</dbReference>
<feature type="domain" description="N-acetyltransferase" evidence="1">
    <location>
        <begin position="15"/>
        <end position="179"/>
    </location>
</feature>
<dbReference type="AlphaFoldDB" id="A0A3B0TE16"/>
<dbReference type="InterPro" id="IPR000182">
    <property type="entry name" value="GNAT_dom"/>
</dbReference>
<evidence type="ECO:0000313" key="2">
    <source>
        <dbReference type="EMBL" id="VAW07064.1"/>
    </source>
</evidence>
<protein>
    <recommendedName>
        <fullName evidence="1">N-acetyltransferase domain-containing protein</fullName>
    </recommendedName>
</protein>
<sequence>MTEDSSKKPREIKLIPLTDVTTELQLKIRDIRNEEGIRKWMYTDHVIPLNEHLNWLARLKSDAGQITFVIMGEQDSPLGVASVSAMDHLHKKTDWAYYLTKDARGGLGSAIEYAFINFIFDRLNMEKLNCEVIEGNDPVVKLHKRFLFQDEGFRRSNILKEGKRIGVHLLGLTKEDWMAGRDQLSGQYGRIFDRFSISIDWKETDPDGKKHPLDEIEAARARNNLNWMNILRLVLELSPEHGKALVTDIRNIDKEISELTDKLISL</sequence>
<reference evidence="2" key="1">
    <citation type="submission" date="2018-06" db="EMBL/GenBank/DDBJ databases">
        <authorList>
            <person name="Zhirakovskaya E."/>
        </authorList>
    </citation>
    <scope>NUCLEOTIDE SEQUENCE</scope>
</reference>